<organism evidence="1">
    <name type="scientific">uncultured Caudovirales phage</name>
    <dbReference type="NCBI Taxonomy" id="2100421"/>
    <lineage>
        <taxon>Viruses</taxon>
        <taxon>Duplodnaviria</taxon>
        <taxon>Heunggongvirae</taxon>
        <taxon>Uroviricota</taxon>
        <taxon>Caudoviricetes</taxon>
        <taxon>Peduoviridae</taxon>
        <taxon>Maltschvirus</taxon>
        <taxon>Maltschvirus maltsch</taxon>
    </lineage>
</organism>
<protein>
    <recommendedName>
        <fullName evidence="2">Homeodomain-like domain containing protein</fullName>
    </recommendedName>
</protein>
<reference evidence="1" key="1">
    <citation type="submission" date="2020-05" db="EMBL/GenBank/DDBJ databases">
        <authorList>
            <person name="Chiriac C."/>
            <person name="Salcher M."/>
            <person name="Ghai R."/>
            <person name="Kavagutti S V."/>
        </authorList>
    </citation>
    <scope>NUCLEOTIDE SEQUENCE</scope>
</reference>
<dbReference type="Pfam" id="PF13384">
    <property type="entry name" value="HTH_23"/>
    <property type="match status" value="1"/>
</dbReference>
<gene>
    <name evidence="1" type="ORF">UFOVP1202_46</name>
</gene>
<accession>A0A6J5RFA6</accession>
<evidence type="ECO:0008006" key="2">
    <source>
        <dbReference type="Google" id="ProtNLM"/>
    </source>
</evidence>
<proteinExistence type="predicted"/>
<name>A0A6J5RFA6_9CAUD</name>
<evidence type="ECO:0000313" key="1">
    <source>
        <dbReference type="EMBL" id="CAB4190334.1"/>
    </source>
</evidence>
<sequence>MMIMSVYNPAYGLPDDMRYQALVDAEEHGIYAAAKMHGLAMSTVYRWRKQMIMKPAKETAK</sequence>
<dbReference type="EMBL" id="LR797147">
    <property type="protein sequence ID" value="CAB4190334.1"/>
    <property type="molecule type" value="Genomic_DNA"/>
</dbReference>